<protein>
    <submittedName>
        <fullName evidence="1">Uncharacterized protein</fullName>
    </submittedName>
</protein>
<dbReference type="EMBL" id="MT143233">
    <property type="protein sequence ID" value="QJA94452.1"/>
    <property type="molecule type" value="Genomic_DNA"/>
</dbReference>
<organism evidence="1">
    <name type="scientific">viral metagenome</name>
    <dbReference type="NCBI Taxonomy" id="1070528"/>
    <lineage>
        <taxon>unclassified sequences</taxon>
        <taxon>metagenomes</taxon>
        <taxon>organismal metagenomes</taxon>
    </lineage>
</organism>
<dbReference type="AlphaFoldDB" id="A0A6M3LLD7"/>
<evidence type="ECO:0000313" key="1">
    <source>
        <dbReference type="EMBL" id="QJA94452.1"/>
    </source>
</evidence>
<gene>
    <name evidence="1" type="ORF">MM415B03856_0001</name>
</gene>
<accession>A0A6M3LLD7</accession>
<reference evidence="1" key="1">
    <citation type="submission" date="2020-03" db="EMBL/GenBank/DDBJ databases">
        <title>The deep terrestrial virosphere.</title>
        <authorList>
            <person name="Holmfeldt K."/>
            <person name="Nilsson E."/>
            <person name="Simone D."/>
            <person name="Lopez-Fernandez M."/>
            <person name="Wu X."/>
            <person name="de Brujin I."/>
            <person name="Lundin D."/>
            <person name="Andersson A."/>
            <person name="Bertilsson S."/>
            <person name="Dopson M."/>
        </authorList>
    </citation>
    <scope>NUCLEOTIDE SEQUENCE</scope>
    <source>
        <strain evidence="1">MM415B03856</strain>
    </source>
</reference>
<name>A0A6M3LLD7_9ZZZZ</name>
<proteinExistence type="predicted"/>
<sequence length="63" mass="8033">MKKRKYNIRERVIIINGNIKGIILSYYEENEYWRYDVKHLFGMNKRDIFNYPEWDLKRYKKKN</sequence>